<comment type="caution">
    <text evidence="1">The sequence shown here is derived from an EMBL/GenBank/DDBJ whole genome shotgun (WGS) entry which is preliminary data.</text>
</comment>
<accession>A0A822Z3E8</accession>
<organism evidence="1 2">
    <name type="scientific">Nelumbo nucifera</name>
    <name type="common">Sacred lotus</name>
    <dbReference type="NCBI Taxonomy" id="4432"/>
    <lineage>
        <taxon>Eukaryota</taxon>
        <taxon>Viridiplantae</taxon>
        <taxon>Streptophyta</taxon>
        <taxon>Embryophyta</taxon>
        <taxon>Tracheophyta</taxon>
        <taxon>Spermatophyta</taxon>
        <taxon>Magnoliopsida</taxon>
        <taxon>Proteales</taxon>
        <taxon>Nelumbonaceae</taxon>
        <taxon>Nelumbo</taxon>
    </lineage>
</organism>
<dbReference type="Proteomes" id="UP000607653">
    <property type="component" value="Unassembled WGS sequence"/>
</dbReference>
<proteinExistence type="predicted"/>
<dbReference type="EMBL" id="DUZY01000004">
    <property type="protein sequence ID" value="DAD37995.1"/>
    <property type="molecule type" value="Genomic_DNA"/>
</dbReference>
<protein>
    <submittedName>
        <fullName evidence="1">Uncharacterized protein</fullName>
    </submittedName>
</protein>
<dbReference type="AlphaFoldDB" id="A0A822Z3E8"/>
<sequence length="20" mass="2182">MIGYTNLTSSGIYFTSTPTK</sequence>
<keyword evidence="2" id="KW-1185">Reference proteome</keyword>
<gene>
    <name evidence="1" type="ORF">HUJ06_008636</name>
</gene>
<evidence type="ECO:0000313" key="1">
    <source>
        <dbReference type="EMBL" id="DAD37995.1"/>
    </source>
</evidence>
<evidence type="ECO:0000313" key="2">
    <source>
        <dbReference type="Proteomes" id="UP000607653"/>
    </source>
</evidence>
<reference evidence="1 2" key="1">
    <citation type="journal article" date="2020" name="Mol. Biol. Evol.">
        <title>Distinct Expression and Methylation Patterns for Genes with Different Fates following a Single Whole-Genome Duplication in Flowering Plants.</title>
        <authorList>
            <person name="Shi T."/>
            <person name="Rahmani R.S."/>
            <person name="Gugger P.F."/>
            <person name="Wang M."/>
            <person name="Li H."/>
            <person name="Zhang Y."/>
            <person name="Li Z."/>
            <person name="Wang Q."/>
            <person name="Van de Peer Y."/>
            <person name="Marchal K."/>
            <person name="Chen J."/>
        </authorList>
    </citation>
    <scope>NUCLEOTIDE SEQUENCE [LARGE SCALE GENOMIC DNA]</scope>
    <source>
        <tissue evidence="1">Leaf</tissue>
    </source>
</reference>
<name>A0A822Z3E8_NELNU</name>